<dbReference type="AlphaFoldDB" id="A0A7W7QYF3"/>
<reference evidence="2 3" key="1">
    <citation type="submission" date="2020-08" db="EMBL/GenBank/DDBJ databases">
        <title>Sequencing the genomes of 1000 actinobacteria strains.</title>
        <authorList>
            <person name="Klenk H.-P."/>
        </authorList>
    </citation>
    <scope>NUCLEOTIDE SEQUENCE [LARGE SCALE GENOMIC DNA]</scope>
    <source>
        <strain evidence="2 3">DSM 41654</strain>
    </source>
</reference>
<evidence type="ECO:0000313" key="2">
    <source>
        <dbReference type="EMBL" id="MBB4922083.1"/>
    </source>
</evidence>
<dbReference type="RefSeq" id="WP_246559919.1">
    <property type="nucleotide sequence ID" value="NZ_JACHJV010000001.1"/>
</dbReference>
<feature type="domain" description="HTH cro/C1-type" evidence="1">
    <location>
        <begin position="20"/>
        <end position="56"/>
    </location>
</feature>
<organism evidence="2 3">
    <name type="scientific">Kitasatospora kifunensis</name>
    <name type="common">Streptomyces kifunensis</name>
    <dbReference type="NCBI Taxonomy" id="58351"/>
    <lineage>
        <taxon>Bacteria</taxon>
        <taxon>Bacillati</taxon>
        <taxon>Actinomycetota</taxon>
        <taxon>Actinomycetes</taxon>
        <taxon>Kitasatosporales</taxon>
        <taxon>Streptomycetaceae</taxon>
        <taxon>Kitasatospora</taxon>
    </lineage>
</organism>
<proteinExistence type="predicted"/>
<gene>
    <name evidence="2" type="ORF">FHR34_001076</name>
</gene>
<dbReference type="SMART" id="SM00530">
    <property type="entry name" value="HTH_XRE"/>
    <property type="match status" value="1"/>
</dbReference>
<dbReference type="Gene3D" id="1.10.260.40">
    <property type="entry name" value="lambda repressor-like DNA-binding domains"/>
    <property type="match status" value="1"/>
</dbReference>
<dbReference type="Pfam" id="PF19054">
    <property type="entry name" value="DUF5753"/>
    <property type="match status" value="1"/>
</dbReference>
<dbReference type="InterPro" id="IPR010982">
    <property type="entry name" value="Lambda_DNA-bd_dom_sf"/>
</dbReference>
<dbReference type="Proteomes" id="UP000540506">
    <property type="component" value="Unassembled WGS sequence"/>
</dbReference>
<accession>A0A7W7QYF3</accession>
<keyword evidence="3" id="KW-1185">Reference proteome</keyword>
<sequence>MNRRELDPNESPGAHFGAEIRRSREERGWTQQQLAHRMGYSAVHVSAVETGRKSPTERFARMADTAFESGTQFTDMFRDFRTASLLDGFEEYAAQEAKAREIRVFEIGVIPGLLQTPDYARALIGAQVKRGTRSKEEADEWIAILLARQQRLAAFDAPLLHSVLDESCIRRLVGGREVMAQQLAALEQHIQSPGMIIQVAPYTMGEDRPFALPVHLLTLRDRSLIGYSESEGQGHLQRDPSALLAWDRAYHRLQVGALSEAASIELIRAVREELE</sequence>
<dbReference type="SUPFAM" id="SSF47413">
    <property type="entry name" value="lambda repressor-like DNA-binding domains"/>
    <property type="match status" value="1"/>
</dbReference>
<dbReference type="GO" id="GO:0003677">
    <property type="term" value="F:DNA binding"/>
    <property type="evidence" value="ECO:0007669"/>
    <property type="project" value="InterPro"/>
</dbReference>
<dbReference type="PROSITE" id="PS50943">
    <property type="entry name" value="HTH_CROC1"/>
    <property type="match status" value="1"/>
</dbReference>
<evidence type="ECO:0000313" key="3">
    <source>
        <dbReference type="Proteomes" id="UP000540506"/>
    </source>
</evidence>
<dbReference type="CDD" id="cd00093">
    <property type="entry name" value="HTH_XRE"/>
    <property type="match status" value="1"/>
</dbReference>
<evidence type="ECO:0000259" key="1">
    <source>
        <dbReference type="PROSITE" id="PS50943"/>
    </source>
</evidence>
<name>A0A7W7QYF3_KITKI</name>
<dbReference type="InterPro" id="IPR001387">
    <property type="entry name" value="Cro/C1-type_HTH"/>
</dbReference>
<protein>
    <submittedName>
        <fullName evidence="2">Transcriptional regulator with XRE-family HTH domain</fullName>
    </submittedName>
</protein>
<dbReference type="InterPro" id="IPR043917">
    <property type="entry name" value="DUF5753"/>
</dbReference>
<dbReference type="EMBL" id="JACHJV010000001">
    <property type="protein sequence ID" value="MBB4922083.1"/>
    <property type="molecule type" value="Genomic_DNA"/>
</dbReference>
<comment type="caution">
    <text evidence="2">The sequence shown here is derived from an EMBL/GenBank/DDBJ whole genome shotgun (WGS) entry which is preliminary data.</text>
</comment>
<dbReference type="Pfam" id="PF13560">
    <property type="entry name" value="HTH_31"/>
    <property type="match status" value="1"/>
</dbReference>